<proteinExistence type="predicted"/>
<gene>
    <name evidence="2" type="ORF">LV89_01113</name>
</gene>
<protein>
    <recommendedName>
        <fullName evidence="1">DUF6966 domain-containing protein</fullName>
    </recommendedName>
</protein>
<evidence type="ECO:0000313" key="3">
    <source>
        <dbReference type="Proteomes" id="UP000245489"/>
    </source>
</evidence>
<feature type="domain" description="DUF6966" evidence="1">
    <location>
        <begin position="23"/>
        <end position="67"/>
    </location>
</feature>
<evidence type="ECO:0000313" key="2">
    <source>
        <dbReference type="EMBL" id="PWK28330.1"/>
    </source>
</evidence>
<dbReference type="OrthoDB" id="1449298at2"/>
<dbReference type="Proteomes" id="UP000245489">
    <property type="component" value="Unassembled WGS sequence"/>
</dbReference>
<sequence length="223" mass="25312">MLRFMTDYYKISLEVLSQILKVEGYDHWEKWMQEDIKLWETTKSVEHHLHAYGGMGSFNDVVIGYNDTEGLWKGRVFGGFQSIAYGLASGDSLAIILDRMQNNSCIISGWRCLACGNAKITTKDVEVFIASNLIPKLFVEYINKNQLPDLGAIDKILASEIIINQRNTLKVLISNAGIDLSEDTNWQWNCPKCGSADTCSYRWEVKESETKIVDAKDNLPFIK</sequence>
<name>A0A316EYF3_9BACT</name>
<dbReference type="EMBL" id="QGGO01000004">
    <property type="protein sequence ID" value="PWK28330.1"/>
    <property type="molecule type" value="Genomic_DNA"/>
</dbReference>
<organism evidence="2 3">
    <name type="scientific">Arcicella aurantiaca</name>
    <dbReference type="NCBI Taxonomy" id="591202"/>
    <lineage>
        <taxon>Bacteria</taxon>
        <taxon>Pseudomonadati</taxon>
        <taxon>Bacteroidota</taxon>
        <taxon>Cytophagia</taxon>
        <taxon>Cytophagales</taxon>
        <taxon>Flectobacillaceae</taxon>
        <taxon>Arcicella</taxon>
    </lineage>
</organism>
<dbReference type="InterPro" id="IPR054239">
    <property type="entry name" value="DUF6966"/>
</dbReference>
<comment type="caution">
    <text evidence="2">The sequence shown here is derived from an EMBL/GenBank/DDBJ whole genome shotgun (WGS) entry which is preliminary data.</text>
</comment>
<evidence type="ECO:0000259" key="1">
    <source>
        <dbReference type="Pfam" id="PF22294"/>
    </source>
</evidence>
<accession>A0A316EYF3</accession>
<keyword evidence="3" id="KW-1185">Reference proteome</keyword>
<reference evidence="2 3" key="1">
    <citation type="submission" date="2018-05" db="EMBL/GenBank/DDBJ databases">
        <title>Genomic Encyclopedia of Archaeal and Bacterial Type Strains, Phase II (KMG-II): from individual species to whole genera.</title>
        <authorList>
            <person name="Goeker M."/>
        </authorList>
    </citation>
    <scope>NUCLEOTIDE SEQUENCE [LARGE SCALE GENOMIC DNA]</scope>
    <source>
        <strain evidence="2 3">DSM 22214</strain>
    </source>
</reference>
<dbReference type="Pfam" id="PF22294">
    <property type="entry name" value="DUF6966"/>
    <property type="match status" value="1"/>
</dbReference>
<dbReference type="AlphaFoldDB" id="A0A316EYF3"/>